<dbReference type="Proteomes" id="UP000288168">
    <property type="component" value="Unassembled WGS sequence"/>
</dbReference>
<keyword evidence="3" id="KW-1185">Reference proteome</keyword>
<sequence>MTESTSSSQQRAQGSVSNPSIAPETAPKLISGVTGTTPDDIESSALFSDYLGLSIAPLNQPTHEGTKGLYLRRKDTGDILLLTCRHVVFWDELPNKEYRHDGTKESWAIIQPGEDTLRERKHSMELSIGCETSRVERLEKGSDLPEEMMNIDARMQSAKLRIALCEQELSKLQELDDPASRIIGHVVFSPPYSLGTSKMGARHLRNWALIELHQGKHETELPCLRNKIFTGEVRTRPRLISYDRLNHAGEVGDTVAEEELRDPNSATPPLSSPIVVMKHGAATDLTTGSVAEALSIVRRTHGNVTFEFEEWCVLGDKERWDGLGRRKMFSAAGDSGSCVFDQFGRVFGISSGGGELGDDVPRNESGYFTPIEWLLDDIRAHGYDVELLPRGLDW</sequence>
<feature type="compositionally biased region" description="Polar residues" evidence="1">
    <location>
        <begin position="1"/>
        <end position="20"/>
    </location>
</feature>
<feature type="region of interest" description="Disordered" evidence="1">
    <location>
        <begin position="1"/>
        <end position="35"/>
    </location>
</feature>
<organism evidence="2 3">
    <name type="scientific">Fusarium duplospermum</name>
    <dbReference type="NCBI Taxonomy" id="1325734"/>
    <lineage>
        <taxon>Eukaryota</taxon>
        <taxon>Fungi</taxon>
        <taxon>Dikarya</taxon>
        <taxon>Ascomycota</taxon>
        <taxon>Pezizomycotina</taxon>
        <taxon>Sordariomycetes</taxon>
        <taxon>Hypocreomycetidae</taxon>
        <taxon>Hypocreales</taxon>
        <taxon>Nectriaceae</taxon>
        <taxon>Fusarium</taxon>
        <taxon>Fusarium solani species complex</taxon>
    </lineage>
</organism>
<proteinExistence type="predicted"/>
<dbReference type="STRING" id="1325734.A0A428Q6T3"/>
<evidence type="ECO:0000313" key="2">
    <source>
        <dbReference type="EMBL" id="RSL61016.1"/>
    </source>
</evidence>
<protein>
    <submittedName>
        <fullName evidence="2">Uncharacterized protein</fullName>
    </submittedName>
</protein>
<dbReference type="OrthoDB" id="5424209at2759"/>
<gene>
    <name evidence="2" type="ORF">CEP54_006492</name>
</gene>
<evidence type="ECO:0000313" key="3">
    <source>
        <dbReference type="Proteomes" id="UP000288168"/>
    </source>
</evidence>
<reference evidence="2 3" key="1">
    <citation type="submission" date="2017-06" db="EMBL/GenBank/DDBJ databases">
        <title>Comparative genomic analysis of Ambrosia Fusariam Clade fungi.</title>
        <authorList>
            <person name="Stajich J.E."/>
            <person name="Carrillo J."/>
            <person name="Kijimoto T."/>
            <person name="Eskalen A."/>
            <person name="O'Donnell K."/>
            <person name="Kasson M."/>
        </authorList>
    </citation>
    <scope>NUCLEOTIDE SEQUENCE [LARGE SCALE GENOMIC DNA]</scope>
    <source>
        <strain evidence="2 3">NRRL62584</strain>
    </source>
</reference>
<comment type="caution">
    <text evidence="2">The sequence shown here is derived from an EMBL/GenBank/DDBJ whole genome shotgun (WGS) entry which is preliminary data.</text>
</comment>
<dbReference type="AlphaFoldDB" id="A0A428Q6T3"/>
<evidence type="ECO:0000256" key="1">
    <source>
        <dbReference type="SAM" id="MobiDB-lite"/>
    </source>
</evidence>
<dbReference type="EMBL" id="NKCI01000054">
    <property type="protein sequence ID" value="RSL61016.1"/>
    <property type="molecule type" value="Genomic_DNA"/>
</dbReference>
<name>A0A428Q6T3_9HYPO</name>
<dbReference type="InterPro" id="IPR009003">
    <property type="entry name" value="Peptidase_S1_PA"/>
</dbReference>
<dbReference type="SUPFAM" id="SSF50494">
    <property type="entry name" value="Trypsin-like serine proteases"/>
    <property type="match status" value="1"/>
</dbReference>
<accession>A0A428Q6T3</accession>